<feature type="compositionally biased region" description="Basic residues" evidence="1">
    <location>
        <begin position="15"/>
        <end position="25"/>
    </location>
</feature>
<comment type="caution">
    <text evidence="2">The sequence shown here is derived from an EMBL/GenBank/DDBJ whole genome shotgun (WGS) entry which is preliminary data.</text>
</comment>
<evidence type="ECO:0000256" key="1">
    <source>
        <dbReference type="SAM" id="MobiDB-lite"/>
    </source>
</evidence>
<feature type="compositionally biased region" description="Basic and acidic residues" evidence="1">
    <location>
        <begin position="1"/>
        <end position="11"/>
    </location>
</feature>
<dbReference type="RefSeq" id="XP_018154467.1">
    <property type="nucleotide sequence ID" value="XM_018305043.1"/>
</dbReference>
<keyword evidence="3" id="KW-1185">Reference proteome</keyword>
<evidence type="ECO:0000313" key="2">
    <source>
        <dbReference type="EMBL" id="OBR05949.1"/>
    </source>
</evidence>
<dbReference type="VEuPathDB" id="FungiDB:CH63R_10069"/>
<dbReference type="KEGG" id="chig:CH63R_10069"/>
<reference evidence="3" key="1">
    <citation type="journal article" date="2017" name="BMC Genomics">
        <title>Gapless genome assembly of Colletotrichum higginsianum reveals chromosome structure and association of transposable elements with secondary metabolite gene clusters.</title>
        <authorList>
            <person name="Dallery J.-F."/>
            <person name="Lapalu N."/>
            <person name="Zampounis A."/>
            <person name="Pigne S."/>
            <person name="Luyten I."/>
            <person name="Amselem J."/>
            <person name="Wittenberg A.H.J."/>
            <person name="Zhou S."/>
            <person name="de Queiroz M.V."/>
            <person name="Robin G.P."/>
            <person name="Auger A."/>
            <person name="Hainaut M."/>
            <person name="Henrissat B."/>
            <person name="Kim K.-T."/>
            <person name="Lee Y.-H."/>
            <person name="Lespinet O."/>
            <person name="Schwartz D.C."/>
            <person name="Thon M.R."/>
            <person name="O'Connell R.J."/>
        </authorList>
    </citation>
    <scope>NUCLEOTIDE SEQUENCE [LARGE SCALE GENOMIC DNA]</scope>
    <source>
        <strain evidence="3">IMI 349063</strain>
    </source>
</reference>
<dbReference type="Proteomes" id="UP000092177">
    <property type="component" value="Unassembled WGS sequence"/>
</dbReference>
<feature type="compositionally biased region" description="Basic and acidic residues" evidence="1">
    <location>
        <begin position="44"/>
        <end position="54"/>
    </location>
</feature>
<protein>
    <submittedName>
        <fullName evidence="2">Uncharacterized protein</fullName>
    </submittedName>
</protein>
<dbReference type="GeneID" id="28869150"/>
<sequence>MNPSESHRELARFWGKGRAHNHPHPHHTELGGYPWSNRGRCRPHRDPEPRHDFDHQSCHVRLGFGFPNRHSVSTT</sequence>
<dbReference type="EMBL" id="LTAN01000007">
    <property type="protein sequence ID" value="OBR05949.1"/>
    <property type="molecule type" value="Genomic_DNA"/>
</dbReference>
<feature type="region of interest" description="Disordered" evidence="1">
    <location>
        <begin position="1"/>
        <end position="54"/>
    </location>
</feature>
<organism evidence="2 3">
    <name type="scientific">Colletotrichum higginsianum (strain IMI 349063)</name>
    <name type="common">Crucifer anthracnose fungus</name>
    <dbReference type="NCBI Taxonomy" id="759273"/>
    <lineage>
        <taxon>Eukaryota</taxon>
        <taxon>Fungi</taxon>
        <taxon>Dikarya</taxon>
        <taxon>Ascomycota</taxon>
        <taxon>Pezizomycotina</taxon>
        <taxon>Sordariomycetes</taxon>
        <taxon>Hypocreomycetidae</taxon>
        <taxon>Glomerellales</taxon>
        <taxon>Glomerellaceae</taxon>
        <taxon>Colletotrichum</taxon>
        <taxon>Colletotrichum destructivum species complex</taxon>
    </lineage>
</organism>
<proteinExistence type="predicted"/>
<evidence type="ECO:0000313" key="3">
    <source>
        <dbReference type="Proteomes" id="UP000092177"/>
    </source>
</evidence>
<gene>
    <name evidence="2" type="ORF">CH63R_10069</name>
</gene>
<dbReference type="AlphaFoldDB" id="A0A1B7Y1S2"/>
<name>A0A1B7Y1S2_COLHI</name>
<accession>A0A1B7Y1S2</accession>